<sequence length="118" mass="13926">MSNFSFNAYRGPPGVPHVREDVFKITFLAAHASFWLLTLSNGRVLGSEFAPRRYNRDLIIRAVDANGRHREGLRGKKPRHFFHKPSDSDHSFEKKWWSELHWKRWTQERMGGGHIRLE</sequence>
<name>A0AAW1SJG7_9CHLO</name>
<protein>
    <submittedName>
        <fullName evidence="2">Uncharacterized protein</fullName>
    </submittedName>
</protein>
<evidence type="ECO:0000313" key="3">
    <source>
        <dbReference type="Proteomes" id="UP001485043"/>
    </source>
</evidence>
<organism evidence="2 3">
    <name type="scientific">Apatococcus fuscideae</name>
    <dbReference type="NCBI Taxonomy" id="2026836"/>
    <lineage>
        <taxon>Eukaryota</taxon>
        <taxon>Viridiplantae</taxon>
        <taxon>Chlorophyta</taxon>
        <taxon>core chlorophytes</taxon>
        <taxon>Trebouxiophyceae</taxon>
        <taxon>Chlorellales</taxon>
        <taxon>Chlorellaceae</taxon>
        <taxon>Apatococcus</taxon>
    </lineage>
</organism>
<reference evidence="2 3" key="1">
    <citation type="journal article" date="2024" name="Nat. Commun.">
        <title>Phylogenomics reveals the evolutionary origins of lichenization in chlorophyte algae.</title>
        <authorList>
            <person name="Puginier C."/>
            <person name="Libourel C."/>
            <person name="Otte J."/>
            <person name="Skaloud P."/>
            <person name="Haon M."/>
            <person name="Grisel S."/>
            <person name="Petersen M."/>
            <person name="Berrin J.G."/>
            <person name="Delaux P.M."/>
            <person name="Dal Grande F."/>
            <person name="Keller J."/>
        </authorList>
    </citation>
    <scope>NUCLEOTIDE SEQUENCE [LARGE SCALE GENOMIC DNA]</scope>
    <source>
        <strain evidence="2 3">SAG 2523</strain>
    </source>
</reference>
<evidence type="ECO:0000313" key="2">
    <source>
        <dbReference type="EMBL" id="KAK9845667.1"/>
    </source>
</evidence>
<keyword evidence="3" id="KW-1185">Reference proteome</keyword>
<accession>A0AAW1SJG7</accession>
<feature type="region of interest" description="Disordered" evidence="1">
    <location>
        <begin position="70"/>
        <end position="90"/>
    </location>
</feature>
<gene>
    <name evidence="2" type="ORF">WJX84_006931</name>
</gene>
<dbReference type="AlphaFoldDB" id="A0AAW1SJG7"/>
<dbReference type="Proteomes" id="UP001485043">
    <property type="component" value="Unassembled WGS sequence"/>
</dbReference>
<proteinExistence type="predicted"/>
<comment type="caution">
    <text evidence="2">The sequence shown here is derived from an EMBL/GenBank/DDBJ whole genome shotgun (WGS) entry which is preliminary data.</text>
</comment>
<dbReference type="EMBL" id="JALJOV010001592">
    <property type="protein sequence ID" value="KAK9845667.1"/>
    <property type="molecule type" value="Genomic_DNA"/>
</dbReference>
<evidence type="ECO:0000256" key="1">
    <source>
        <dbReference type="SAM" id="MobiDB-lite"/>
    </source>
</evidence>